<reference evidence="1 2" key="1">
    <citation type="submission" date="2024-09" db="EMBL/GenBank/DDBJ databases">
        <authorList>
            <person name="Sun Q."/>
            <person name="Mori K."/>
        </authorList>
    </citation>
    <scope>NUCLEOTIDE SEQUENCE [LARGE SCALE GENOMIC DNA]</scope>
    <source>
        <strain evidence="1 2">JCM 11201</strain>
    </source>
</reference>
<accession>A0ABV5WD97</accession>
<keyword evidence="2" id="KW-1185">Reference proteome</keyword>
<comment type="caution">
    <text evidence="1">The sequence shown here is derived from an EMBL/GenBank/DDBJ whole genome shotgun (WGS) entry which is preliminary data.</text>
</comment>
<evidence type="ECO:0000313" key="2">
    <source>
        <dbReference type="Proteomes" id="UP001589609"/>
    </source>
</evidence>
<proteinExistence type="predicted"/>
<evidence type="ECO:0000313" key="1">
    <source>
        <dbReference type="EMBL" id="MFB9758228.1"/>
    </source>
</evidence>
<organism evidence="1 2">
    <name type="scientific">Ectobacillus funiculus</name>
    <dbReference type="NCBI Taxonomy" id="137993"/>
    <lineage>
        <taxon>Bacteria</taxon>
        <taxon>Bacillati</taxon>
        <taxon>Bacillota</taxon>
        <taxon>Bacilli</taxon>
        <taxon>Bacillales</taxon>
        <taxon>Bacillaceae</taxon>
        <taxon>Ectobacillus</taxon>
    </lineage>
</organism>
<protein>
    <submittedName>
        <fullName evidence="1">Uncharacterized protein</fullName>
    </submittedName>
</protein>
<sequence length="48" mass="5714">MMYVISRNHLNQDFQTSKPNENMQDFMQKVRRFVKGWGGQKPRRSGIA</sequence>
<name>A0ABV5WD97_9BACI</name>
<dbReference type="Proteomes" id="UP001589609">
    <property type="component" value="Unassembled WGS sequence"/>
</dbReference>
<gene>
    <name evidence="1" type="ORF">ACFFMS_06790</name>
</gene>
<dbReference type="EMBL" id="JBHMAF010000022">
    <property type="protein sequence ID" value="MFB9758228.1"/>
    <property type="molecule type" value="Genomic_DNA"/>
</dbReference>